<evidence type="ECO:0000256" key="3">
    <source>
        <dbReference type="ARBA" id="ARBA00011167"/>
    </source>
</evidence>
<dbReference type="EMBL" id="JAJSPL020000001">
    <property type="protein sequence ID" value="KAK7749912.1"/>
    <property type="molecule type" value="Genomic_DNA"/>
</dbReference>
<evidence type="ECO:0000256" key="9">
    <source>
        <dbReference type="ARBA" id="ARBA00025053"/>
    </source>
</evidence>
<dbReference type="AlphaFoldDB" id="A0AAN9YPM9"/>
<feature type="region of interest" description="Disordered" evidence="11">
    <location>
        <begin position="249"/>
        <end position="340"/>
    </location>
</feature>
<comment type="function">
    <text evidence="9 10">Component of the 90S pre-ribosome involved in the maturation of rRNAs. Required for early cleavages of the pre-RNAs in the 40S ribosomal subunit maturation pathway.</text>
</comment>
<feature type="compositionally biased region" description="Low complexity" evidence="11">
    <location>
        <begin position="113"/>
        <end position="124"/>
    </location>
</feature>
<feature type="compositionally biased region" description="Basic and acidic residues" evidence="11">
    <location>
        <begin position="325"/>
        <end position="340"/>
    </location>
</feature>
<dbReference type="Pfam" id="PF06102">
    <property type="entry name" value="RRP36"/>
    <property type="match status" value="1"/>
</dbReference>
<sequence length="340" mass="38142">MDSRKRKVPQTGLQRRVRARAEPEPDLAHFEDEASSGGAPSEDGVDESGSGSEAGSGSGPESEGAEDPDQNDDESSEEEAGASVDASKISFGALAKAQAALGPRKKKKKKGKASAADGDSSSSDSDSDDDDDKKSPADAMKEWQGGPLPWTKIEKPPSRSSKHAPMEMSSKRQVSRKREIIPVKKVQYRDPRFDPLVTGQAIRTPKDEDHARKAYAFLDEYRDDEVKQVKAAVRKAKTPAEKEELQRALMSMESRKRARERKDKERAVMEEHRRKEKELVREGKKAQPFYLKKSEQKKRLLVDQYSGLSERQRDKAIEKKRKKIAGKEKKLLPMERRARE</sequence>
<dbReference type="GO" id="GO:0005730">
    <property type="term" value="C:nucleolus"/>
    <property type="evidence" value="ECO:0007669"/>
    <property type="project" value="UniProtKB-SubCell"/>
</dbReference>
<feature type="region of interest" description="Disordered" evidence="11">
    <location>
        <begin position="1"/>
        <end position="186"/>
    </location>
</feature>
<feature type="compositionally biased region" description="Acidic residues" evidence="11">
    <location>
        <begin position="63"/>
        <end position="80"/>
    </location>
</feature>
<dbReference type="GO" id="GO:0000462">
    <property type="term" value="P:maturation of SSU-rRNA from tricistronic rRNA transcript (SSU-rRNA, 5.8S rRNA, LSU-rRNA)"/>
    <property type="evidence" value="ECO:0007669"/>
    <property type="project" value="TreeGrafter"/>
</dbReference>
<reference evidence="12 13" key="1">
    <citation type="journal article" date="2023" name="PLoS ONE">
        <title>Cytospora paraplurivora sp. nov. isolated from orchards with fruit tree decline syndrome in Ontario, Canada.</title>
        <authorList>
            <person name="Ilyukhin E."/>
            <person name="Nguyen H.D.T."/>
            <person name="Castle A.J."/>
            <person name="Ellouze W."/>
        </authorList>
    </citation>
    <scope>NUCLEOTIDE SEQUENCE [LARGE SCALE GENOMIC DNA]</scope>
    <source>
        <strain evidence="12 13">FDS-564</strain>
    </source>
</reference>
<keyword evidence="5 10" id="KW-0698">rRNA processing</keyword>
<feature type="compositionally biased region" description="Basic and acidic residues" evidence="11">
    <location>
        <begin position="292"/>
        <end position="301"/>
    </location>
</feature>
<dbReference type="PANTHER" id="PTHR21738">
    <property type="entry name" value="RIBOSOMAL RNA PROCESSING PROTEIN 36 HOMOLOG"/>
    <property type="match status" value="1"/>
</dbReference>
<keyword evidence="8 10" id="KW-0687">Ribonucleoprotein</keyword>
<evidence type="ECO:0000256" key="2">
    <source>
        <dbReference type="ARBA" id="ARBA00009418"/>
    </source>
</evidence>
<evidence type="ECO:0000256" key="7">
    <source>
        <dbReference type="ARBA" id="ARBA00023242"/>
    </source>
</evidence>
<protein>
    <recommendedName>
        <fullName evidence="10">rRNA biogenesis protein RRP36</fullName>
    </recommendedName>
</protein>
<evidence type="ECO:0000313" key="12">
    <source>
        <dbReference type="EMBL" id="KAK7749912.1"/>
    </source>
</evidence>
<accession>A0AAN9YPM9</accession>
<dbReference type="PANTHER" id="PTHR21738:SF0">
    <property type="entry name" value="RIBOSOMAL RNA PROCESSING PROTEIN 36 HOMOLOG"/>
    <property type="match status" value="1"/>
</dbReference>
<evidence type="ECO:0000313" key="13">
    <source>
        <dbReference type="Proteomes" id="UP001320245"/>
    </source>
</evidence>
<evidence type="ECO:0000256" key="8">
    <source>
        <dbReference type="ARBA" id="ARBA00023274"/>
    </source>
</evidence>
<keyword evidence="13" id="KW-1185">Reference proteome</keyword>
<evidence type="ECO:0000256" key="6">
    <source>
        <dbReference type="ARBA" id="ARBA00023054"/>
    </source>
</evidence>
<gene>
    <name evidence="12" type="primary">RRP36</name>
    <name evidence="12" type="ORF">SLS53_000494</name>
</gene>
<dbReference type="Proteomes" id="UP001320245">
    <property type="component" value="Unassembled WGS sequence"/>
</dbReference>
<keyword evidence="6" id="KW-0175">Coiled coil</keyword>
<feature type="compositionally biased region" description="Basic and acidic residues" evidence="11">
    <location>
        <begin position="19"/>
        <end position="32"/>
    </location>
</feature>
<evidence type="ECO:0000256" key="10">
    <source>
        <dbReference type="RuleBase" id="RU368027"/>
    </source>
</evidence>
<dbReference type="GO" id="GO:0030686">
    <property type="term" value="C:90S preribosome"/>
    <property type="evidence" value="ECO:0007669"/>
    <property type="project" value="TreeGrafter"/>
</dbReference>
<comment type="subunit">
    <text evidence="3 10">Associates with 90S and pre-40S pre-ribosomal particles.</text>
</comment>
<comment type="caution">
    <text evidence="12">The sequence shown here is derived from an EMBL/GenBank/DDBJ whole genome shotgun (WGS) entry which is preliminary data.</text>
</comment>
<evidence type="ECO:0000256" key="4">
    <source>
        <dbReference type="ARBA" id="ARBA00022517"/>
    </source>
</evidence>
<dbReference type="InterPro" id="IPR009292">
    <property type="entry name" value="RRP36"/>
</dbReference>
<keyword evidence="7 10" id="KW-0539">Nucleus</keyword>
<feature type="compositionally biased region" description="Basic and acidic residues" evidence="11">
    <location>
        <begin position="176"/>
        <end position="186"/>
    </location>
</feature>
<evidence type="ECO:0000256" key="11">
    <source>
        <dbReference type="SAM" id="MobiDB-lite"/>
    </source>
</evidence>
<feature type="compositionally biased region" description="Basic and acidic residues" evidence="11">
    <location>
        <begin position="132"/>
        <end position="141"/>
    </location>
</feature>
<feature type="compositionally biased region" description="Basic and acidic residues" evidence="11">
    <location>
        <begin position="260"/>
        <end position="285"/>
    </location>
</feature>
<feature type="compositionally biased region" description="Basic residues" evidence="11">
    <location>
        <begin position="103"/>
        <end position="112"/>
    </location>
</feature>
<keyword evidence="4 10" id="KW-0690">Ribosome biogenesis</keyword>
<comment type="similarity">
    <text evidence="2 10">Belongs to the RRP36 family.</text>
</comment>
<evidence type="ECO:0000256" key="1">
    <source>
        <dbReference type="ARBA" id="ARBA00004604"/>
    </source>
</evidence>
<evidence type="ECO:0000256" key="5">
    <source>
        <dbReference type="ARBA" id="ARBA00022552"/>
    </source>
</evidence>
<name>A0AAN9YPM9_9PEZI</name>
<proteinExistence type="inferred from homology"/>
<comment type="subcellular location">
    <subcellularLocation>
        <location evidence="1 10">Nucleus</location>
        <location evidence="1 10">Nucleolus</location>
    </subcellularLocation>
</comment>
<organism evidence="12 13">
    <name type="scientific">Cytospora paraplurivora</name>
    <dbReference type="NCBI Taxonomy" id="2898453"/>
    <lineage>
        <taxon>Eukaryota</taxon>
        <taxon>Fungi</taxon>
        <taxon>Dikarya</taxon>
        <taxon>Ascomycota</taxon>
        <taxon>Pezizomycotina</taxon>
        <taxon>Sordariomycetes</taxon>
        <taxon>Sordariomycetidae</taxon>
        <taxon>Diaporthales</taxon>
        <taxon>Cytosporaceae</taxon>
        <taxon>Cytospora</taxon>
    </lineage>
</organism>